<proteinExistence type="predicted"/>
<evidence type="ECO:0000313" key="2">
    <source>
        <dbReference type="EMBL" id="GAA2882519.1"/>
    </source>
</evidence>
<dbReference type="Gene3D" id="3.40.630.30">
    <property type="match status" value="1"/>
</dbReference>
<dbReference type="PROSITE" id="PS51186">
    <property type="entry name" value="GNAT"/>
    <property type="match status" value="1"/>
</dbReference>
<protein>
    <recommendedName>
        <fullName evidence="1">N-acetyltransferase domain-containing protein</fullName>
    </recommendedName>
</protein>
<dbReference type="RefSeq" id="WP_344975023.1">
    <property type="nucleotide sequence ID" value="NZ_BAAAVI010000033.1"/>
</dbReference>
<accession>A0ABN3W1E9</accession>
<dbReference type="EMBL" id="BAAAVI010000033">
    <property type="protein sequence ID" value="GAA2882519.1"/>
    <property type="molecule type" value="Genomic_DNA"/>
</dbReference>
<reference evidence="2 3" key="1">
    <citation type="journal article" date="2019" name="Int. J. Syst. Evol. Microbiol.">
        <title>The Global Catalogue of Microorganisms (GCM) 10K type strain sequencing project: providing services to taxonomists for standard genome sequencing and annotation.</title>
        <authorList>
            <consortium name="The Broad Institute Genomics Platform"/>
            <consortium name="The Broad Institute Genome Sequencing Center for Infectious Disease"/>
            <person name="Wu L."/>
            <person name="Ma J."/>
        </authorList>
    </citation>
    <scope>NUCLEOTIDE SEQUENCE [LARGE SCALE GENOMIC DNA]</scope>
    <source>
        <strain evidence="2 3">JCM 6242</strain>
    </source>
</reference>
<keyword evidence="3" id="KW-1185">Reference proteome</keyword>
<dbReference type="Proteomes" id="UP001500831">
    <property type="component" value="Unassembled WGS sequence"/>
</dbReference>
<dbReference type="InterPro" id="IPR000182">
    <property type="entry name" value="GNAT_dom"/>
</dbReference>
<sequence length="271" mass="28928">MSWNDVMETRAVRAVASPLESARFGRTVERLTVPAGSPVPLAEVRAAVLDSAADVVVLRYPAEHVGWFAGLTGPGRTAVFADSLVYWRLRAGAGRAPEPSPGLTVTGSAAPAAVRELVAATFSAYGNHYLANPLFDPAAALAGYQEWALRSAAEGACLVLEHRAAGQESRLAGLATLEDEDPRTEILLAGVVAGLQGRGLYAHLLRAVEERALARGAAEVVISTQGHNVRVQRAWARYGFEPVQALLTVHLVRSPLLREHGHGPLPPYRER</sequence>
<dbReference type="SUPFAM" id="SSF55729">
    <property type="entry name" value="Acyl-CoA N-acyltransferases (Nat)"/>
    <property type="match status" value="1"/>
</dbReference>
<organism evidence="2 3">
    <name type="scientific">Streptosporangium fragile</name>
    <dbReference type="NCBI Taxonomy" id="46186"/>
    <lineage>
        <taxon>Bacteria</taxon>
        <taxon>Bacillati</taxon>
        <taxon>Actinomycetota</taxon>
        <taxon>Actinomycetes</taxon>
        <taxon>Streptosporangiales</taxon>
        <taxon>Streptosporangiaceae</taxon>
        <taxon>Streptosporangium</taxon>
    </lineage>
</organism>
<dbReference type="InterPro" id="IPR016181">
    <property type="entry name" value="Acyl_CoA_acyltransferase"/>
</dbReference>
<evidence type="ECO:0000313" key="3">
    <source>
        <dbReference type="Proteomes" id="UP001500831"/>
    </source>
</evidence>
<gene>
    <name evidence="2" type="ORF">GCM10010517_45690</name>
</gene>
<dbReference type="Pfam" id="PF00583">
    <property type="entry name" value="Acetyltransf_1"/>
    <property type="match status" value="1"/>
</dbReference>
<comment type="caution">
    <text evidence="2">The sequence shown here is derived from an EMBL/GenBank/DDBJ whole genome shotgun (WGS) entry which is preliminary data.</text>
</comment>
<name>A0ABN3W1E9_9ACTN</name>
<feature type="domain" description="N-acetyltransferase" evidence="1">
    <location>
        <begin position="112"/>
        <end position="259"/>
    </location>
</feature>
<evidence type="ECO:0000259" key="1">
    <source>
        <dbReference type="PROSITE" id="PS51186"/>
    </source>
</evidence>